<feature type="transmembrane region" description="Helical" evidence="1">
    <location>
        <begin position="71"/>
        <end position="93"/>
    </location>
</feature>
<proteinExistence type="predicted"/>
<keyword evidence="1" id="KW-0812">Transmembrane</keyword>
<dbReference type="RefSeq" id="WP_379986569.1">
    <property type="nucleotide sequence ID" value="NZ_JADIKD010000010.1"/>
</dbReference>
<dbReference type="Proteomes" id="UP001620408">
    <property type="component" value="Unassembled WGS sequence"/>
</dbReference>
<feature type="transmembrane region" description="Helical" evidence="1">
    <location>
        <begin position="105"/>
        <end position="125"/>
    </location>
</feature>
<evidence type="ECO:0000256" key="1">
    <source>
        <dbReference type="SAM" id="Phobius"/>
    </source>
</evidence>
<gene>
    <name evidence="2" type="ORF">ISS97_11375</name>
</gene>
<accession>A0ABW8K4N4</accession>
<keyword evidence="3" id="KW-1185">Reference proteome</keyword>
<sequence length="135" mass="14598">MKINHPIFFETAALSLLPTVIALLSSSGNGGAHIDILGANFKSLPLIEAAIFFGLLGLFSRFHSRVRLPALIAWAALCCALSMVTVVAVSWLVKDDMVVGYLEAGLILLNALAAVLAWLAIRFIASYCTRNKLRR</sequence>
<evidence type="ECO:0000313" key="3">
    <source>
        <dbReference type="Proteomes" id="UP001620408"/>
    </source>
</evidence>
<keyword evidence="1" id="KW-1133">Transmembrane helix</keyword>
<comment type="caution">
    <text evidence="2">The sequence shown here is derived from an EMBL/GenBank/DDBJ whole genome shotgun (WGS) entry which is preliminary data.</text>
</comment>
<organism evidence="2 3">
    <name type="scientific">Dyella koreensis</name>
    <dbReference type="NCBI Taxonomy" id="311235"/>
    <lineage>
        <taxon>Bacteria</taxon>
        <taxon>Pseudomonadati</taxon>
        <taxon>Pseudomonadota</taxon>
        <taxon>Gammaproteobacteria</taxon>
        <taxon>Lysobacterales</taxon>
        <taxon>Rhodanobacteraceae</taxon>
        <taxon>Dyella</taxon>
    </lineage>
</organism>
<feature type="transmembrane region" description="Helical" evidence="1">
    <location>
        <begin position="42"/>
        <end position="59"/>
    </location>
</feature>
<reference evidence="2 3" key="1">
    <citation type="submission" date="2020-10" db="EMBL/GenBank/DDBJ databases">
        <title>Phylogeny of dyella-like bacteria.</title>
        <authorList>
            <person name="Fu J."/>
        </authorList>
    </citation>
    <scope>NUCLEOTIDE SEQUENCE [LARGE SCALE GENOMIC DNA]</scope>
    <source>
        <strain evidence="2 3">BB4</strain>
    </source>
</reference>
<name>A0ABW8K4N4_9GAMM</name>
<evidence type="ECO:0000313" key="2">
    <source>
        <dbReference type="EMBL" id="MFK2917863.1"/>
    </source>
</evidence>
<protein>
    <submittedName>
        <fullName evidence="2">Uncharacterized protein</fullName>
    </submittedName>
</protein>
<dbReference type="EMBL" id="JADIKD010000010">
    <property type="protein sequence ID" value="MFK2917863.1"/>
    <property type="molecule type" value="Genomic_DNA"/>
</dbReference>
<keyword evidence="1" id="KW-0472">Membrane</keyword>